<evidence type="ECO:0000313" key="8">
    <source>
        <dbReference type="Proteomes" id="UP001280121"/>
    </source>
</evidence>
<organism evidence="7 8">
    <name type="scientific">Dipteronia dyeriana</name>
    <dbReference type="NCBI Taxonomy" id="168575"/>
    <lineage>
        <taxon>Eukaryota</taxon>
        <taxon>Viridiplantae</taxon>
        <taxon>Streptophyta</taxon>
        <taxon>Embryophyta</taxon>
        <taxon>Tracheophyta</taxon>
        <taxon>Spermatophyta</taxon>
        <taxon>Magnoliopsida</taxon>
        <taxon>eudicotyledons</taxon>
        <taxon>Gunneridae</taxon>
        <taxon>Pentapetalae</taxon>
        <taxon>rosids</taxon>
        <taxon>malvids</taxon>
        <taxon>Sapindales</taxon>
        <taxon>Sapindaceae</taxon>
        <taxon>Hippocastanoideae</taxon>
        <taxon>Acereae</taxon>
        <taxon>Dipteronia</taxon>
    </lineage>
</organism>
<evidence type="ECO:0000256" key="4">
    <source>
        <dbReference type="ARBA" id="ARBA00022968"/>
    </source>
</evidence>
<dbReference type="Proteomes" id="UP001280121">
    <property type="component" value="Unassembled WGS sequence"/>
</dbReference>
<comment type="subcellular location">
    <subcellularLocation>
        <location evidence="1">Golgi apparatus membrane</location>
        <topology evidence="1">Single-pass type II membrane protein</topology>
    </subcellularLocation>
</comment>
<comment type="caution">
    <text evidence="7">The sequence shown here is derived from an EMBL/GenBank/DDBJ whole genome shotgun (WGS) entry which is preliminary data.</text>
</comment>
<dbReference type="GO" id="GO:0000139">
    <property type="term" value="C:Golgi membrane"/>
    <property type="evidence" value="ECO:0007669"/>
    <property type="project" value="UniProtKB-SubCell"/>
</dbReference>
<reference evidence="7" key="1">
    <citation type="journal article" date="2023" name="Plant J.">
        <title>Genome sequences and population genomics provide insights into the demographic history, inbreeding, and mutation load of two 'living fossil' tree species of Dipteronia.</title>
        <authorList>
            <person name="Feng Y."/>
            <person name="Comes H.P."/>
            <person name="Chen J."/>
            <person name="Zhu S."/>
            <person name="Lu R."/>
            <person name="Zhang X."/>
            <person name="Li P."/>
            <person name="Qiu J."/>
            <person name="Olsen K.M."/>
            <person name="Qiu Y."/>
        </authorList>
    </citation>
    <scope>NUCLEOTIDE SEQUENCE</scope>
    <source>
        <strain evidence="7">KIB01</strain>
    </source>
</reference>
<gene>
    <name evidence="7" type="ORF">Ddye_026035</name>
</gene>
<keyword evidence="5" id="KW-0333">Golgi apparatus</keyword>
<comment type="similarity">
    <text evidence="2">Belongs to the glycosyltransferase 47 family.</text>
</comment>
<evidence type="ECO:0000259" key="6">
    <source>
        <dbReference type="Pfam" id="PF03016"/>
    </source>
</evidence>
<evidence type="ECO:0000256" key="2">
    <source>
        <dbReference type="ARBA" id="ARBA00010271"/>
    </source>
</evidence>
<evidence type="ECO:0000256" key="1">
    <source>
        <dbReference type="ARBA" id="ARBA00004323"/>
    </source>
</evidence>
<keyword evidence="8" id="KW-1185">Reference proteome</keyword>
<sequence length="292" mass="33986">MMLISGHLVERPTVGSDDWMAGEEVSSVASGSGTGNSVTDNEVYHHIDIFQEDYEELNRSFKIHVYPINKDDPYGNILLPKDLETSGHYSSEQYFKQVRMKSLFITKEPKMADLFILPLLVANMRVDQRIDVPCIQYFIRYYVLNISQKYPYWNQTSRADHFYVTCHFISKQATLAVNYVKLNAIEVMCSVYCYYSAYIHHKDASMPWIWPRHEGPFYLSSLERSNSSQAHEKKYQVWGNDSKILVHSNWVSNIVEEQLGSKFCLYFDGYEVNTTHVVDSLFYDCDTIISHL</sequence>
<proteinExistence type="inferred from homology"/>
<protein>
    <recommendedName>
        <fullName evidence="6">Exostosin GT47 domain-containing protein</fullName>
    </recommendedName>
</protein>
<keyword evidence="3" id="KW-0328">Glycosyltransferase</keyword>
<keyword evidence="4" id="KW-0735">Signal-anchor</keyword>
<dbReference type="Pfam" id="PF03016">
    <property type="entry name" value="Exostosin_GT47"/>
    <property type="match status" value="1"/>
</dbReference>
<dbReference type="GO" id="GO:0016757">
    <property type="term" value="F:glycosyltransferase activity"/>
    <property type="evidence" value="ECO:0007669"/>
    <property type="project" value="UniProtKB-KW"/>
</dbReference>
<name>A0AAD9TLE4_9ROSI</name>
<dbReference type="PANTHER" id="PTHR11062">
    <property type="entry name" value="EXOSTOSIN HEPARAN SULFATE GLYCOSYLTRANSFERASE -RELATED"/>
    <property type="match status" value="1"/>
</dbReference>
<accession>A0AAD9TLE4</accession>
<dbReference type="InterPro" id="IPR004263">
    <property type="entry name" value="Exostosin"/>
</dbReference>
<evidence type="ECO:0000256" key="5">
    <source>
        <dbReference type="ARBA" id="ARBA00023034"/>
    </source>
</evidence>
<dbReference type="InterPro" id="IPR040911">
    <property type="entry name" value="Exostosin_GT47"/>
</dbReference>
<evidence type="ECO:0000256" key="3">
    <source>
        <dbReference type="ARBA" id="ARBA00022676"/>
    </source>
</evidence>
<dbReference type="EMBL" id="JANJYI010000008">
    <property type="protein sequence ID" value="KAK2638240.1"/>
    <property type="molecule type" value="Genomic_DNA"/>
</dbReference>
<evidence type="ECO:0000313" key="7">
    <source>
        <dbReference type="EMBL" id="KAK2638240.1"/>
    </source>
</evidence>
<keyword evidence="4" id="KW-0812">Transmembrane</keyword>
<keyword evidence="3" id="KW-0808">Transferase</keyword>
<dbReference type="PANTHER" id="PTHR11062:SF95">
    <property type="entry name" value="EXOSTOSIN GT47 DOMAIN-CONTAINING PROTEIN"/>
    <property type="match status" value="1"/>
</dbReference>
<dbReference type="AlphaFoldDB" id="A0AAD9TLE4"/>
<feature type="domain" description="Exostosin GT47" evidence="6">
    <location>
        <begin position="58"/>
        <end position="220"/>
    </location>
</feature>